<evidence type="ECO:0000256" key="1">
    <source>
        <dbReference type="RuleBase" id="RU004374"/>
    </source>
</evidence>
<evidence type="ECO:0000313" key="3">
    <source>
        <dbReference type="Proteomes" id="UP000179807"/>
    </source>
</evidence>
<dbReference type="PANTHER" id="PTHR11960:SF18">
    <property type="entry name" value="EUKARYOTIC TRANSLATION INITIATION FACTOR 4E HOMOLOGOUS PROTEIN, ISOFORM B"/>
    <property type="match status" value="1"/>
</dbReference>
<organism evidence="2 3">
    <name type="scientific">Tritrichomonas foetus</name>
    <dbReference type="NCBI Taxonomy" id="1144522"/>
    <lineage>
        <taxon>Eukaryota</taxon>
        <taxon>Metamonada</taxon>
        <taxon>Parabasalia</taxon>
        <taxon>Tritrichomonadida</taxon>
        <taxon>Tritrichomonadidae</taxon>
        <taxon>Tritrichomonas</taxon>
    </lineage>
</organism>
<dbReference type="Pfam" id="PF01652">
    <property type="entry name" value="IF4E"/>
    <property type="match status" value="1"/>
</dbReference>
<dbReference type="InterPro" id="IPR001040">
    <property type="entry name" value="TIF_eIF_4E"/>
</dbReference>
<dbReference type="Proteomes" id="UP000179807">
    <property type="component" value="Unassembled WGS sequence"/>
</dbReference>
<comment type="similarity">
    <text evidence="1">Belongs to the eukaryotic initiation factor 4E family.</text>
</comment>
<dbReference type="PANTHER" id="PTHR11960">
    <property type="entry name" value="EUKARYOTIC TRANSLATION INITIATION FACTOR 4E RELATED"/>
    <property type="match status" value="1"/>
</dbReference>
<accession>A0A1J4JDD8</accession>
<proteinExistence type="inferred from homology"/>
<dbReference type="SUPFAM" id="SSF55418">
    <property type="entry name" value="eIF4e-like"/>
    <property type="match status" value="1"/>
</dbReference>
<dbReference type="EMBL" id="MLAK01001129">
    <property type="protein sequence ID" value="OHS97214.1"/>
    <property type="molecule type" value="Genomic_DNA"/>
</dbReference>
<keyword evidence="3" id="KW-1185">Reference proteome</keyword>
<dbReference type="GO" id="GO:0003743">
    <property type="term" value="F:translation initiation factor activity"/>
    <property type="evidence" value="ECO:0007669"/>
    <property type="project" value="UniProtKB-KW"/>
</dbReference>
<reference evidence="2" key="1">
    <citation type="submission" date="2016-10" db="EMBL/GenBank/DDBJ databases">
        <authorList>
            <person name="Benchimol M."/>
            <person name="Almeida L.G."/>
            <person name="Vasconcelos A.T."/>
            <person name="Perreira-Neves A."/>
            <person name="Rosa I.A."/>
            <person name="Tasca T."/>
            <person name="Bogo M.R."/>
            <person name="de Souza W."/>
        </authorList>
    </citation>
    <scope>NUCLEOTIDE SEQUENCE [LARGE SCALE GENOMIC DNA]</scope>
    <source>
        <strain evidence="2">K</strain>
    </source>
</reference>
<dbReference type="GO" id="GO:0000340">
    <property type="term" value="F:RNA 7-methylguanosine cap binding"/>
    <property type="evidence" value="ECO:0007669"/>
    <property type="project" value="TreeGrafter"/>
</dbReference>
<dbReference type="GO" id="GO:0016281">
    <property type="term" value="C:eukaryotic translation initiation factor 4F complex"/>
    <property type="evidence" value="ECO:0007669"/>
    <property type="project" value="TreeGrafter"/>
</dbReference>
<dbReference type="GeneID" id="94845628"/>
<dbReference type="AlphaFoldDB" id="A0A1J4JDD8"/>
<dbReference type="InterPro" id="IPR023398">
    <property type="entry name" value="TIF_eIF4e-like"/>
</dbReference>
<dbReference type="RefSeq" id="XP_068350351.1">
    <property type="nucleotide sequence ID" value="XM_068510924.1"/>
</dbReference>
<evidence type="ECO:0000313" key="2">
    <source>
        <dbReference type="EMBL" id="OHS97214.1"/>
    </source>
</evidence>
<name>A0A1J4JDD8_9EUKA</name>
<keyword evidence="1" id="KW-0648">Protein biosynthesis</keyword>
<dbReference type="VEuPathDB" id="TrichDB:TRFO_36596"/>
<comment type="caution">
    <text evidence="2">The sequence shown here is derived from an EMBL/GenBank/DDBJ whole genome shotgun (WGS) entry which is preliminary data.</text>
</comment>
<keyword evidence="1 2" id="KW-0396">Initiation factor</keyword>
<gene>
    <name evidence="2" type="ORF">TRFO_36596</name>
</gene>
<keyword evidence="1" id="KW-0694">RNA-binding</keyword>
<dbReference type="OrthoDB" id="17977at2759"/>
<protein>
    <submittedName>
        <fullName evidence="2">Eukaryotic translation initiation factor 4E-4</fullName>
    </submittedName>
</protein>
<dbReference type="Gene3D" id="3.30.760.10">
    <property type="entry name" value="RNA Cap, Translation Initiation Factor Eif4e"/>
    <property type="match status" value="1"/>
</dbReference>
<sequence>MDHNLHTPWTFYYFEKSEQQNSKEAYDKCIHKIGKVHTIEDFWTYYSHIVRPDKLEPNISLHFFRNDSRAMWEDPENQQGGAFFCNIEKEQTKYLWERLLINLIGEQFPEDVIGVVVTTRPKFDFIYVWHQTSANEEVRLEICRKLEKIFELPLHYKIGYNAFNQKFQDQHINYFILQNGPALRSKTNSPKQKKQ</sequence>